<dbReference type="InterPro" id="IPR041698">
    <property type="entry name" value="Methyltransf_25"/>
</dbReference>
<feature type="compositionally biased region" description="Basic and acidic residues" evidence="1">
    <location>
        <begin position="1"/>
        <end position="13"/>
    </location>
</feature>
<proteinExistence type="predicted"/>
<dbReference type="GO" id="GO:0008168">
    <property type="term" value="F:methyltransferase activity"/>
    <property type="evidence" value="ECO:0007669"/>
    <property type="project" value="UniProtKB-KW"/>
</dbReference>
<feature type="region of interest" description="Disordered" evidence="1">
    <location>
        <begin position="1"/>
        <end position="24"/>
    </location>
</feature>
<dbReference type="SUPFAM" id="SSF53335">
    <property type="entry name" value="S-adenosyl-L-methionine-dependent methyltransferases"/>
    <property type="match status" value="1"/>
</dbReference>
<comment type="caution">
    <text evidence="3">The sequence shown here is derived from an EMBL/GenBank/DDBJ whole genome shotgun (WGS) entry which is preliminary data.</text>
</comment>
<dbReference type="OrthoDB" id="9788660at2"/>
<keyword evidence="4" id="KW-1185">Reference proteome</keyword>
<dbReference type="Pfam" id="PF13649">
    <property type="entry name" value="Methyltransf_25"/>
    <property type="match status" value="1"/>
</dbReference>
<evidence type="ECO:0000256" key="1">
    <source>
        <dbReference type="SAM" id="MobiDB-lite"/>
    </source>
</evidence>
<keyword evidence="3" id="KW-0808">Transferase</keyword>
<evidence type="ECO:0000259" key="2">
    <source>
        <dbReference type="Pfam" id="PF13649"/>
    </source>
</evidence>
<dbReference type="Gene3D" id="3.40.50.150">
    <property type="entry name" value="Vaccinia Virus protein VP39"/>
    <property type="match status" value="1"/>
</dbReference>
<dbReference type="AlphaFoldDB" id="A0A3N4MD23"/>
<protein>
    <submittedName>
        <fullName evidence="3">Class I SAM-dependent methyltransferase</fullName>
    </submittedName>
</protein>
<dbReference type="PANTHER" id="PTHR12843:SF5">
    <property type="entry name" value="EEF1A LYSINE METHYLTRANSFERASE 2"/>
    <property type="match status" value="1"/>
</dbReference>
<dbReference type="GO" id="GO:0032259">
    <property type="term" value="P:methylation"/>
    <property type="evidence" value="ECO:0007669"/>
    <property type="project" value="UniProtKB-KW"/>
</dbReference>
<dbReference type="CDD" id="cd02440">
    <property type="entry name" value="AdoMet_MTases"/>
    <property type="match status" value="1"/>
</dbReference>
<dbReference type="Proteomes" id="UP000279089">
    <property type="component" value="Unassembled WGS sequence"/>
</dbReference>
<gene>
    <name evidence="3" type="ORF">EG028_11370</name>
</gene>
<sequence>MAAENKNHWENVYEQKGPSEVSWTQESPQTSLDFINGFGVDKSASIIDIGGGDSKLVDYLLDAGYENITVLDISSKALDKAKARLGEKAAKVKWIVSDITEFDPPTSYDIWHDRATFHFLTTPSQIEKYLHIAGENVKGFLSIGTFSENGPEKCSGLFIKKYSEDELSSALNKYFDKLECRKEDHITPFGTSQNFLFCSFQRRRN</sequence>
<dbReference type="PANTHER" id="PTHR12843">
    <property type="entry name" value="PROTEIN-LYSINE N-METHYLTRANSFERASE METTL10"/>
    <property type="match status" value="1"/>
</dbReference>
<feature type="domain" description="Methyltransferase" evidence="2">
    <location>
        <begin position="46"/>
        <end position="130"/>
    </location>
</feature>
<name>A0A3N4MD23_9BACT</name>
<accession>A0A3N4MD23</accession>
<dbReference type="EMBL" id="RMBX01000005">
    <property type="protein sequence ID" value="RPD41335.1"/>
    <property type="molecule type" value="Genomic_DNA"/>
</dbReference>
<evidence type="ECO:0000313" key="4">
    <source>
        <dbReference type="Proteomes" id="UP000279089"/>
    </source>
</evidence>
<organism evidence="3 4">
    <name type="scientific">Chitinophaga barathri</name>
    <dbReference type="NCBI Taxonomy" id="1647451"/>
    <lineage>
        <taxon>Bacteria</taxon>
        <taxon>Pseudomonadati</taxon>
        <taxon>Bacteroidota</taxon>
        <taxon>Chitinophagia</taxon>
        <taxon>Chitinophagales</taxon>
        <taxon>Chitinophagaceae</taxon>
        <taxon>Chitinophaga</taxon>
    </lineage>
</organism>
<evidence type="ECO:0000313" key="3">
    <source>
        <dbReference type="EMBL" id="RPD41335.1"/>
    </source>
</evidence>
<reference evidence="4" key="1">
    <citation type="submission" date="2018-11" db="EMBL/GenBank/DDBJ databases">
        <title>Chitinophaga lutea sp.nov., isolate from arsenic contaminated soil.</title>
        <authorList>
            <person name="Zong Y."/>
        </authorList>
    </citation>
    <scope>NUCLEOTIDE SEQUENCE [LARGE SCALE GENOMIC DNA]</scope>
    <source>
        <strain evidence="4">YLT18</strain>
    </source>
</reference>
<dbReference type="InterPro" id="IPR029063">
    <property type="entry name" value="SAM-dependent_MTases_sf"/>
</dbReference>
<keyword evidence="3" id="KW-0489">Methyltransferase</keyword>